<dbReference type="OMA" id="YEYAVDH"/>
<reference evidence="1 2" key="1">
    <citation type="journal article" date="2020" name="Microb. Genom.">
        <title>Genetic diversity of clinical and environmental Mucorales isolates obtained from an investigation of mucormycosis cases among solid organ transplant recipients.</title>
        <authorList>
            <person name="Nguyen M.H."/>
            <person name="Kaul D."/>
            <person name="Muto C."/>
            <person name="Cheng S.J."/>
            <person name="Richter R.A."/>
            <person name="Bruno V.M."/>
            <person name="Liu G."/>
            <person name="Beyhan S."/>
            <person name="Sundermann A.J."/>
            <person name="Mounaud S."/>
            <person name="Pasculle A.W."/>
            <person name="Nierman W.C."/>
            <person name="Driscoll E."/>
            <person name="Cumbie R."/>
            <person name="Clancy C.J."/>
            <person name="Dupont C.L."/>
        </authorList>
    </citation>
    <scope>NUCLEOTIDE SEQUENCE [LARGE SCALE GENOMIC DNA]</scope>
    <source>
        <strain evidence="1 2">GL24</strain>
    </source>
</reference>
<dbReference type="AlphaFoldDB" id="A0A9P6YZT7"/>
<dbReference type="EMBL" id="JAANIU010001291">
    <property type="protein sequence ID" value="KAG1567869.1"/>
    <property type="molecule type" value="Genomic_DNA"/>
</dbReference>
<proteinExistence type="predicted"/>
<evidence type="ECO:0000313" key="2">
    <source>
        <dbReference type="Proteomes" id="UP000740926"/>
    </source>
</evidence>
<comment type="caution">
    <text evidence="1">The sequence shown here is derived from an EMBL/GenBank/DDBJ whole genome shotgun (WGS) entry which is preliminary data.</text>
</comment>
<protein>
    <submittedName>
        <fullName evidence="1">Uncharacterized protein</fullName>
    </submittedName>
</protein>
<dbReference type="Proteomes" id="UP000740926">
    <property type="component" value="Unassembled WGS sequence"/>
</dbReference>
<keyword evidence="2" id="KW-1185">Reference proteome</keyword>
<evidence type="ECO:0000313" key="1">
    <source>
        <dbReference type="EMBL" id="KAG1567869.1"/>
    </source>
</evidence>
<sequence>MNQLDPFIIYTVKLVTEKKAYVSDRSKEHHRLFPTTIGRIMTIKSWSNTHCNKPKLNKDNLLSLLYHADEQWLASTKELQQTMEANITKIQRAIDKVHRQQSIFLDTLHLLRRSQKRYYEPILFAAQVLYHHCQVRYLESFTETLQPLAIKLIQSLEQVRCTTHRLLEHPTTFFSFLSKMDGSVNELIPHLDRFYTCWCEFEMSLYQSYLQIVFGHHHIIQKSVATTFHKKRPMPVDLLNDRFVQLLPLTLERAIEQRIIDIQSITSFEPLAFVALPRLAILAGVTWLNHLTKWRAKPTLLPIWIRRHALILQRIVCALDELEMNLLLNSSKEQDHVLFVEKYQALEKALVSGNNHLDGEKQLYLNICFIADSILSSSHAQSFSNVLGHLFRCFGNEEQVVKSESDMPFEQAILDLAI</sequence>
<accession>A0A9P6YZT7</accession>
<organism evidence="1 2">
    <name type="scientific">Rhizopus delemar</name>
    <dbReference type="NCBI Taxonomy" id="936053"/>
    <lineage>
        <taxon>Eukaryota</taxon>
        <taxon>Fungi</taxon>
        <taxon>Fungi incertae sedis</taxon>
        <taxon>Mucoromycota</taxon>
        <taxon>Mucoromycotina</taxon>
        <taxon>Mucoromycetes</taxon>
        <taxon>Mucorales</taxon>
        <taxon>Mucorineae</taxon>
        <taxon>Rhizopodaceae</taxon>
        <taxon>Rhizopus</taxon>
    </lineage>
</organism>
<gene>
    <name evidence="1" type="ORF">G6F50_007815</name>
</gene>
<name>A0A9P6YZT7_9FUNG</name>